<accession>A0A2L0ELE7</accession>
<evidence type="ECO:0000256" key="4">
    <source>
        <dbReference type="ARBA" id="ARBA00010281"/>
    </source>
</evidence>
<evidence type="ECO:0000256" key="9">
    <source>
        <dbReference type="SAM" id="MobiDB-lite"/>
    </source>
</evidence>
<evidence type="ECO:0000256" key="1">
    <source>
        <dbReference type="ARBA" id="ARBA00001478"/>
    </source>
</evidence>
<evidence type="ECO:0000313" key="12">
    <source>
        <dbReference type="EMBL" id="AUX40117.1"/>
    </source>
</evidence>
<dbReference type="GO" id="GO:0005829">
    <property type="term" value="C:cytosol"/>
    <property type="evidence" value="ECO:0007669"/>
    <property type="project" value="TreeGrafter"/>
</dbReference>
<dbReference type="PANTHER" id="PTHR45825:SF11">
    <property type="entry name" value="ALPHA AMYLASE DOMAIN-CONTAINING PROTEIN"/>
    <property type="match status" value="1"/>
</dbReference>
<evidence type="ECO:0000256" key="2">
    <source>
        <dbReference type="ARBA" id="ARBA00002764"/>
    </source>
</evidence>
<feature type="compositionally biased region" description="Low complexity" evidence="9">
    <location>
        <begin position="120"/>
        <end position="129"/>
    </location>
</feature>
<gene>
    <name evidence="8" type="primary">glgA</name>
    <name evidence="12" type="ORF">SOCE26_015140</name>
</gene>
<dbReference type="Pfam" id="PF08323">
    <property type="entry name" value="Glyco_transf_5"/>
    <property type="match status" value="2"/>
</dbReference>
<dbReference type="GO" id="GO:0005978">
    <property type="term" value="P:glycogen biosynthetic process"/>
    <property type="evidence" value="ECO:0007669"/>
    <property type="project" value="UniProtKB-UniRule"/>
</dbReference>
<feature type="region of interest" description="Disordered" evidence="9">
    <location>
        <begin position="99"/>
        <end position="129"/>
    </location>
</feature>
<sequence length="631" mass="66811">MSMPRLKILFVVSECVPFAKTGGLADVAGALPIALAAAGHDVRVVMPAYRVAKRYLARQAGLAEHPSGGSQAVASPAVVAQAAGAPVVAAQAAAEHAAAEHAAAEHAAAEHAAAEHAAAEHAAAASAEAASAEAAEAAADPAAAPAAAELATAAAAVADPAAAAATATGAAVAALAGSAHAAAVEQGGEVEPTAERFAPHRLPWALGVPLGAGGEVWTGVWETRIEPATPGAPAPIVYLLEHDVLYDRDGIYGDVHGEFGDNLARYAVLSRGALQLCHALNFWPDIVHVHDWQSALVPLYINVLEHRSPLARAATVLTIHNLGYQGWFNKMLLPTTGLGWDQFHRFCLEAYDSLNLLKAGIYNATIVSTVSPRYAQEIQTWEGGEGLDGVLRDRGTDVIGILNGIDDSIWNPATDPHIAATYSAEDLSGKRLCKAALQREMGLDERPEVPLLGLISRLATQKGIDILAGALDHILSLDVQLVVLGSGERWAEELFSRRAGSSDRFRVHIGMNEGLAHRIEAGADLFLMPSRYEPCGLNQLYSQRYGTLPVVRAVGGLDDTVENNITGFKFEEMSSMALGNTVAWAVHLYRADPAYFRTMQVRAMKKNFGWAHAARQYEALYRLAISRRTGR</sequence>
<dbReference type="AlphaFoldDB" id="A0A2L0ELE7"/>
<dbReference type="HAMAP" id="MF_00484">
    <property type="entry name" value="Glycogen_synth"/>
    <property type="match status" value="1"/>
</dbReference>
<evidence type="ECO:0000256" key="5">
    <source>
        <dbReference type="ARBA" id="ARBA00022676"/>
    </source>
</evidence>
<keyword evidence="5 8" id="KW-0328">Glycosyltransferase</keyword>
<evidence type="ECO:0000256" key="6">
    <source>
        <dbReference type="ARBA" id="ARBA00022679"/>
    </source>
</evidence>
<dbReference type="PANTHER" id="PTHR45825">
    <property type="entry name" value="GRANULE-BOUND STARCH SYNTHASE 1, CHLOROPLASTIC/AMYLOPLASTIC"/>
    <property type="match status" value="1"/>
</dbReference>
<dbReference type="GO" id="GO:0009011">
    <property type="term" value="F:alpha-1,4-glucan glucosyltransferase (ADP-glucose donor) activity"/>
    <property type="evidence" value="ECO:0007669"/>
    <property type="project" value="UniProtKB-UniRule"/>
</dbReference>
<keyword evidence="7 8" id="KW-0320">Glycogen biosynthesis</keyword>
<feature type="binding site" evidence="8">
    <location>
        <position position="20"/>
    </location>
    <ligand>
        <name>ADP-alpha-D-glucose</name>
        <dbReference type="ChEBI" id="CHEBI:57498"/>
    </ligand>
</feature>
<organism evidence="12 13">
    <name type="scientific">Sorangium cellulosum</name>
    <name type="common">Polyangium cellulosum</name>
    <dbReference type="NCBI Taxonomy" id="56"/>
    <lineage>
        <taxon>Bacteria</taxon>
        <taxon>Pseudomonadati</taxon>
        <taxon>Myxococcota</taxon>
        <taxon>Polyangia</taxon>
        <taxon>Polyangiales</taxon>
        <taxon>Polyangiaceae</taxon>
        <taxon>Sorangium</taxon>
    </lineage>
</organism>
<evidence type="ECO:0000259" key="11">
    <source>
        <dbReference type="Pfam" id="PF08323"/>
    </source>
</evidence>
<dbReference type="GO" id="GO:0004373">
    <property type="term" value="F:alpha-1,4-glucan glucosyltransferase (UDP-glucose donor) activity"/>
    <property type="evidence" value="ECO:0007669"/>
    <property type="project" value="InterPro"/>
</dbReference>
<proteinExistence type="inferred from homology"/>
<dbReference type="CDD" id="cd03791">
    <property type="entry name" value="GT5_Glycogen_synthase_DULL1-like"/>
    <property type="match status" value="1"/>
</dbReference>
<dbReference type="EMBL" id="CP012673">
    <property type="protein sequence ID" value="AUX40117.1"/>
    <property type="molecule type" value="Genomic_DNA"/>
</dbReference>
<dbReference type="Gene3D" id="3.40.50.2000">
    <property type="entry name" value="Glycogen Phosphorylase B"/>
    <property type="match status" value="3"/>
</dbReference>
<feature type="domain" description="Starch synthase catalytic" evidence="11">
    <location>
        <begin position="237"/>
        <end position="392"/>
    </location>
</feature>
<dbReference type="UniPathway" id="UPA00164"/>
<dbReference type="Proteomes" id="UP000238348">
    <property type="component" value="Chromosome"/>
</dbReference>
<dbReference type="InterPro" id="IPR011835">
    <property type="entry name" value="GS/SS"/>
</dbReference>
<dbReference type="EC" id="2.4.1.21" evidence="8"/>
<dbReference type="SUPFAM" id="SSF53756">
    <property type="entry name" value="UDP-Glycosyltransferase/glycogen phosphorylase"/>
    <property type="match status" value="2"/>
</dbReference>
<feature type="compositionally biased region" description="Basic and acidic residues" evidence="9">
    <location>
        <begin position="99"/>
        <end position="119"/>
    </location>
</feature>
<dbReference type="NCBIfam" id="TIGR02095">
    <property type="entry name" value="glgA"/>
    <property type="match status" value="1"/>
</dbReference>
<dbReference type="Pfam" id="PF00534">
    <property type="entry name" value="Glycos_transf_1"/>
    <property type="match status" value="1"/>
</dbReference>
<comment type="catalytic activity">
    <reaction evidence="1 8">
        <text>[(1-&gt;4)-alpha-D-glucosyl](n) + ADP-alpha-D-glucose = [(1-&gt;4)-alpha-D-glucosyl](n+1) + ADP + H(+)</text>
        <dbReference type="Rhea" id="RHEA:18189"/>
        <dbReference type="Rhea" id="RHEA-COMP:9584"/>
        <dbReference type="Rhea" id="RHEA-COMP:9587"/>
        <dbReference type="ChEBI" id="CHEBI:15378"/>
        <dbReference type="ChEBI" id="CHEBI:15444"/>
        <dbReference type="ChEBI" id="CHEBI:57498"/>
        <dbReference type="ChEBI" id="CHEBI:456216"/>
        <dbReference type="EC" id="2.4.1.21"/>
    </reaction>
</comment>
<feature type="domain" description="Glycosyl transferase family 1" evidence="10">
    <location>
        <begin position="448"/>
        <end position="588"/>
    </location>
</feature>
<comment type="function">
    <text evidence="2 8">Synthesizes alpha-1,4-glucan chains using ADP-glucose.</text>
</comment>
<name>A0A2L0ELE7_SORCE</name>
<comment type="pathway">
    <text evidence="3 8">Glycan biosynthesis; glycogen biosynthesis.</text>
</comment>
<evidence type="ECO:0000256" key="3">
    <source>
        <dbReference type="ARBA" id="ARBA00004964"/>
    </source>
</evidence>
<feature type="domain" description="Starch synthase catalytic" evidence="11">
    <location>
        <begin position="7"/>
        <end position="56"/>
    </location>
</feature>
<comment type="similarity">
    <text evidence="4 8">Belongs to the glycosyltransferase 1 family. Bacterial/plant glycogen synthase subfamily.</text>
</comment>
<dbReference type="InterPro" id="IPR013534">
    <property type="entry name" value="Starch_synth_cat_dom"/>
</dbReference>
<dbReference type="InterPro" id="IPR001296">
    <property type="entry name" value="Glyco_trans_1"/>
</dbReference>
<keyword evidence="6 8" id="KW-0808">Transferase</keyword>
<evidence type="ECO:0000313" key="13">
    <source>
        <dbReference type="Proteomes" id="UP000238348"/>
    </source>
</evidence>
<protein>
    <recommendedName>
        <fullName evidence="8">Glycogen synthase</fullName>
        <ecNumber evidence="8">2.4.1.21</ecNumber>
    </recommendedName>
    <alternativeName>
        <fullName evidence="8">Starch [bacterial glycogen] synthase</fullName>
    </alternativeName>
</protein>
<evidence type="ECO:0000256" key="8">
    <source>
        <dbReference type="HAMAP-Rule" id="MF_00484"/>
    </source>
</evidence>
<evidence type="ECO:0000256" key="7">
    <source>
        <dbReference type="ARBA" id="ARBA00023056"/>
    </source>
</evidence>
<reference evidence="12 13" key="1">
    <citation type="submission" date="2015-09" db="EMBL/GenBank/DDBJ databases">
        <title>Sorangium comparison.</title>
        <authorList>
            <person name="Zaburannyi N."/>
            <person name="Bunk B."/>
            <person name="Overmann J."/>
            <person name="Mueller R."/>
        </authorList>
    </citation>
    <scope>NUCLEOTIDE SEQUENCE [LARGE SCALE GENOMIC DNA]</scope>
    <source>
        <strain evidence="12 13">So ce26</strain>
    </source>
</reference>
<evidence type="ECO:0000259" key="10">
    <source>
        <dbReference type="Pfam" id="PF00534"/>
    </source>
</evidence>